<dbReference type="InterPro" id="IPR025724">
    <property type="entry name" value="GAG-pre-integrase_dom"/>
</dbReference>
<dbReference type="PROSITE" id="PS50994">
    <property type="entry name" value="INTEGRASE"/>
    <property type="match status" value="1"/>
</dbReference>
<dbReference type="AlphaFoldDB" id="A0A371H5S2"/>
<name>A0A371H5S2_MUCPR</name>
<dbReference type="Proteomes" id="UP000257109">
    <property type="component" value="Unassembled WGS sequence"/>
</dbReference>
<keyword evidence="3" id="KW-1185">Reference proteome</keyword>
<dbReference type="GO" id="GO:0015074">
    <property type="term" value="P:DNA integration"/>
    <property type="evidence" value="ECO:0007669"/>
    <property type="project" value="InterPro"/>
</dbReference>
<feature type="non-terminal residue" evidence="2">
    <location>
        <position position="1"/>
    </location>
</feature>
<dbReference type="Pfam" id="PF13976">
    <property type="entry name" value="gag_pre-integrs"/>
    <property type="match status" value="1"/>
</dbReference>
<evidence type="ECO:0000259" key="1">
    <source>
        <dbReference type="PROSITE" id="PS50994"/>
    </source>
</evidence>
<dbReference type="InterPro" id="IPR036397">
    <property type="entry name" value="RNaseH_sf"/>
</dbReference>
<dbReference type="PANTHER" id="PTHR42648:SF21">
    <property type="entry name" value="CYSTEINE-RICH RLK (RECEPTOR-LIKE PROTEIN KINASE) 8"/>
    <property type="match status" value="1"/>
</dbReference>
<organism evidence="2 3">
    <name type="scientific">Mucuna pruriens</name>
    <name type="common">Velvet bean</name>
    <name type="synonym">Dolichos pruriens</name>
    <dbReference type="NCBI Taxonomy" id="157652"/>
    <lineage>
        <taxon>Eukaryota</taxon>
        <taxon>Viridiplantae</taxon>
        <taxon>Streptophyta</taxon>
        <taxon>Embryophyta</taxon>
        <taxon>Tracheophyta</taxon>
        <taxon>Spermatophyta</taxon>
        <taxon>Magnoliopsida</taxon>
        <taxon>eudicotyledons</taxon>
        <taxon>Gunneridae</taxon>
        <taxon>Pentapetalae</taxon>
        <taxon>rosids</taxon>
        <taxon>fabids</taxon>
        <taxon>Fabales</taxon>
        <taxon>Fabaceae</taxon>
        <taxon>Papilionoideae</taxon>
        <taxon>50 kb inversion clade</taxon>
        <taxon>NPAAA clade</taxon>
        <taxon>indigoferoid/millettioid clade</taxon>
        <taxon>Phaseoleae</taxon>
        <taxon>Mucuna</taxon>
    </lineage>
</organism>
<dbReference type="STRING" id="157652.A0A371H5S2"/>
<comment type="caution">
    <text evidence="2">The sequence shown here is derived from an EMBL/GenBank/DDBJ whole genome shotgun (WGS) entry which is preliminary data.</text>
</comment>
<dbReference type="Gene3D" id="3.30.420.10">
    <property type="entry name" value="Ribonuclease H-like superfamily/Ribonuclease H"/>
    <property type="match status" value="1"/>
</dbReference>
<dbReference type="SUPFAM" id="SSF53098">
    <property type="entry name" value="Ribonuclease H-like"/>
    <property type="match status" value="1"/>
</dbReference>
<evidence type="ECO:0000313" key="3">
    <source>
        <dbReference type="Proteomes" id="UP000257109"/>
    </source>
</evidence>
<dbReference type="OrthoDB" id="1282228at2759"/>
<dbReference type="InterPro" id="IPR012337">
    <property type="entry name" value="RNaseH-like_sf"/>
</dbReference>
<accession>A0A371H5S2</accession>
<dbReference type="EMBL" id="QJKJ01003503">
    <property type="protein sequence ID" value="RDX98135.1"/>
    <property type="molecule type" value="Genomic_DNA"/>
</dbReference>
<evidence type="ECO:0000313" key="2">
    <source>
        <dbReference type="EMBL" id="RDX98135.1"/>
    </source>
</evidence>
<dbReference type="InterPro" id="IPR039537">
    <property type="entry name" value="Retrotran_Ty1/copia-like"/>
</dbReference>
<gene>
    <name evidence="2" type="primary">GIP</name>
    <name evidence="2" type="ORF">CR513_18986</name>
</gene>
<protein>
    <submittedName>
        <fullName evidence="2">Copia protein</fullName>
    </submittedName>
</protein>
<dbReference type="GO" id="GO:0003676">
    <property type="term" value="F:nucleic acid binding"/>
    <property type="evidence" value="ECO:0007669"/>
    <property type="project" value="InterPro"/>
</dbReference>
<dbReference type="PANTHER" id="PTHR42648">
    <property type="entry name" value="TRANSPOSASE, PUTATIVE-RELATED"/>
    <property type="match status" value="1"/>
</dbReference>
<reference evidence="2" key="1">
    <citation type="submission" date="2018-05" db="EMBL/GenBank/DDBJ databases">
        <title>Draft genome of Mucuna pruriens seed.</title>
        <authorList>
            <person name="Nnadi N.E."/>
            <person name="Vos R."/>
            <person name="Hasami M.H."/>
            <person name="Devisetty U.K."/>
            <person name="Aguiy J.C."/>
        </authorList>
    </citation>
    <scope>NUCLEOTIDE SEQUENCE [LARGE SCALE GENOMIC DNA]</scope>
    <source>
        <strain evidence="2">JCA_2017</strain>
    </source>
</reference>
<proteinExistence type="predicted"/>
<dbReference type="InterPro" id="IPR001584">
    <property type="entry name" value="Integrase_cat-core"/>
</dbReference>
<sequence length="353" mass="41465">MLINLEYLSNQKVTCLMSKENERWIWQEKLGHINLKYISKLHKKNLKGKQIKSTFKSKNVVSTSRPLELLHLDLFGPTRTLSLGGKSMNLTEFKAFCEKNGIFQNFSSPRKPQQNKVVERKNRTLKEMARTILCKNSLPKHLQAKVVNIACYVQNKILIRPVLNKTPYELWRGKNPTYPTFIHLDVNAYRIYNSRTLVVKEFINVKFNDGLTYDKRLSNLEEDFSYLHIGSFDKIENTKAYLNQQTITMENQPHRDYQASCALTFEIKTKEIEEALRDDDWIIKLVPKLDHKSNIDTRWVVRNKLDEDKKVIRNKARLVAQAIINRKKSTQHHNYHLYKPNYQGTTCKALTHS</sequence>
<feature type="domain" description="Integrase catalytic" evidence="1">
    <location>
        <begin position="18"/>
        <end position="175"/>
    </location>
</feature>